<keyword evidence="3" id="KW-1185">Reference proteome</keyword>
<feature type="region of interest" description="Disordered" evidence="1">
    <location>
        <begin position="1"/>
        <end position="25"/>
    </location>
</feature>
<reference evidence="2 3" key="1">
    <citation type="journal article" date="2014" name="Genome Biol. Evol.">
        <title>The genome of the myxosporean Thelohanellus kitauei shows adaptations to nutrient acquisition within its fish host.</title>
        <authorList>
            <person name="Yang Y."/>
            <person name="Xiong J."/>
            <person name="Zhou Z."/>
            <person name="Huo F."/>
            <person name="Miao W."/>
            <person name="Ran C."/>
            <person name="Liu Y."/>
            <person name="Zhang J."/>
            <person name="Feng J."/>
            <person name="Wang M."/>
            <person name="Wang M."/>
            <person name="Wang L."/>
            <person name="Yao B."/>
        </authorList>
    </citation>
    <scope>NUCLEOTIDE SEQUENCE [LARGE SCALE GENOMIC DNA]</scope>
    <source>
        <strain evidence="2">Wuqing</strain>
    </source>
</reference>
<protein>
    <submittedName>
        <fullName evidence="2">Uncharacterized protein</fullName>
    </submittedName>
</protein>
<accession>A0A0C2N5F5</accession>
<dbReference type="AlphaFoldDB" id="A0A0C2N5F5"/>
<dbReference type="Proteomes" id="UP000031668">
    <property type="component" value="Unassembled WGS sequence"/>
</dbReference>
<proteinExistence type="predicted"/>
<dbReference type="EMBL" id="JWZT01000201">
    <property type="protein sequence ID" value="KII74881.1"/>
    <property type="molecule type" value="Genomic_DNA"/>
</dbReference>
<sequence length="113" mass="13174">MAQKGNSEEIESEENARNDVQASHNRVRRSLSFHLETNSKEICIEYSQVGQGDELLYICTSCGLWLNADCSSAEIPAGYICEDYREEPDNGNRRYSHLHYWLFYYVYTSYDLI</sequence>
<name>A0A0C2N5F5_THEKT</name>
<organism evidence="2 3">
    <name type="scientific">Thelohanellus kitauei</name>
    <name type="common">Myxosporean</name>
    <dbReference type="NCBI Taxonomy" id="669202"/>
    <lineage>
        <taxon>Eukaryota</taxon>
        <taxon>Metazoa</taxon>
        <taxon>Cnidaria</taxon>
        <taxon>Myxozoa</taxon>
        <taxon>Myxosporea</taxon>
        <taxon>Bivalvulida</taxon>
        <taxon>Platysporina</taxon>
        <taxon>Myxobolidae</taxon>
        <taxon>Thelohanellus</taxon>
    </lineage>
</organism>
<comment type="caution">
    <text evidence="2">The sequence shown here is derived from an EMBL/GenBank/DDBJ whole genome shotgun (WGS) entry which is preliminary data.</text>
</comment>
<evidence type="ECO:0000313" key="2">
    <source>
        <dbReference type="EMBL" id="KII74881.1"/>
    </source>
</evidence>
<evidence type="ECO:0000313" key="3">
    <source>
        <dbReference type="Proteomes" id="UP000031668"/>
    </source>
</evidence>
<gene>
    <name evidence="2" type="ORF">RF11_13669</name>
</gene>
<evidence type="ECO:0000256" key="1">
    <source>
        <dbReference type="SAM" id="MobiDB-lite"/>
    </source>
</evidence>